<dbReference type="STRING" id="1433126.BN938_0515"/>
<evidence type="ECO:0000256" key="2">
    <source>
        <dbReference type="SAM" id="Phobius"/>
    </source>
</evidence>
<evidence type="ECO:0000256" key="1">
    <source>
        <dbReference type="ARBA" id="ARBA00022612"/>
    </source>
</evidence>
<reference evidence="4 5" key="1">
    <citation type="journal article" date="2015" name="Genome Announc.">
        <title>Complete Genome Sequence of the Novel Leech Symbiont Mucinivorans hirudinis M3T.</title>
        <authorList>
            <person name="Nelson M.C."/>
            <person name="Bomar L."/>
            <person name="Graf J."/>
        </authorList>
    </citation>
    <scope>NUCLEOTIDE SEQUENCE [LARGE SCALE GENOMIC DNA]</scope>
    <source>
        <strain evidence="5">M3</strain>
    </source>
</reference>
<dbReference type="EMBL" id="HG934468">
    <property type="protein sequence ID" value="CDN30620.1"/>
    <property type="molecule type" value="Genomic_DNA"/>
</dbReference>
<dbReference type="AlphaFoldDB" id="A0A060R6I7"/>
<keyword evidence="2" id="KW-0472">Membrane</keyword>
<evidence type="ECO:0000259" key="3">
    <source>
        <dbReference type="Pfam" id="PF10145"/>
    </source>
</evidence>
<dbReference type="PANTHER" id="PTHR37813">
    <property type="entry name" value="FELS-2 PROPHAGE PROTEIN"/>
    <property type="match status" value="1"/>
</dbReference>
<evidence type="ECO:0000313" key="5">
    <source>
        <dbReference type="Proteomes" id="UP000027616"/>
    </source>
</evidence>
<evidence type="ECO:0000313" key="4">
    <source>
        <dbReference type="EMBL" id="CDN30620.1"/>
    </source>
</evidence>
<keyword evidence="5" id="KW-1185">Reference proteome</keyword>
<feature type="transmembrane region" description="Helical" evidence="2">
    <location>
        <begin position="389"/>
        <end position="408"/>
    </location>
</feature>
<feature type="domain" description="Phage tail tape measure protein" evidence="3">
    <location>
        <begin position="91"/>
        <end position="230"/>
    </location>
</feature>
<dbReference type="PANTHER" id="PTHR37813:SF1">
    <property type="entry name" value="FELS-2 PROPHAGE PROTEIN"/>
    <property type="match status" value="1"/>
</dbReference>
<name>A0A060R6I7_9BACT</name>
<feature type="transmembrane region" description="Helical" evidence="2">
    <location>
        <begin position="420"/>
        <end position="437"/>
    </location>
</feature>
<gene>
    <name evidence="4" type="ORF">BN938_0515</name>
</gene>
<protein>
    <submittedName>
        <fullName evidence="4">Phage tail length tape-measure protein</fullName>
    </submittedName>
</protein>
<proteinExistence type="predicted"/>
<dbReference type="eggNOG" id="COG5283">
    <property type="taxonomic scope" value="Bacteria"/>
</dbReference>
<dbReference type="Pfam" id="PF10145">
    <property type="entry name" value="PhageMin_Tail"/>
    <property type="match status" value="1"/>
</dbReference>
<dbReference type="PATRIC" id="fig|1433126.3.peg.513"/>
<dbReference type="NCBIfam" id="TIGR01760">
    <property type="entry name" value="tape_meas_TP901"/>
    <property type="match status" value="2"/>
</dbReference>
<feature type="transmembrane region" description="Helical" evidence="2">
    <location>
        <begin position="362"/>
        <end position="383"/>
    </location>
</feature>
<feature type="transmembrane region" description="Helical" evidence="2">
    <location>
        <begin position="643"/>
        <end position="663"/>
    </location>
</feature>
<keyword evidence="2" id="KW-0812">Transmembrane</keyword>
<sequence>MSRRIADLLIKIGADSYEFQQKAQQVEKGLDSLTKRLDKVGKEMSLKVTAPLTALGVASLAVTSKFDEAMREVSTLSDGITQNFQQFNNEIVTLTKRIPIGATDAAKALYQIVSAGHDGANGMKVLEVSAKAAEAGFTDTATAADAITTLLNAYGLSAENADKLSDQLFTTVRLGKTTFGELGSNISTVAATAASFGIKTEEVLAAVATLTKMGVPTGQAMTQIRSAIVATADVMGDGAFQGRTFQEAMVKMASNAGGSFTALKNDAGRIEAVNAILALTGDNAKMAAADLEQLRNSTGATDAAYGKMADSFTNKLALFKNNVSAVMVQIGNALIPIAQTVMNAINKVITALGNMSEPTRKVVVIIGIAVAAIGPLALGLGSLLKFLPLLKAGFTVLIAPIGAVRTAIQMLSVAIATNPIGLLLTALTAGVGLFLAFRKSTDDATQAAGEHTNKVIEESKQVNLLIAKLSSANTSEQERQQVLEELRKIQPAIVEGLTAEKVELETLIKRATEYNQQLVLRIALARKQDQVAAAIERQTEAGIKQVEKGWKFTEALDFVSQKVAETMKSFDDQLNKFLANSVSAAAEAIGQMITGDLGLEGLVNAVLLQLAGFLKTIGQQLIEFGIMIVAFKTALKSVLANPWAAIAIGAAMVLAASVMTALINKNAQKNTPKLAKGGLAYGPTYAMVGDNPNASVDPEVIAPLSKLKSMMTGGGTQNIQIALSGQLTAKGRDLVYVLGKENFKIDVLGG</sequence>
<keyword evidence="2" id="KW-1133">Transmembrane helix</keyword>
<dbReference type="Proteomes" id="UP000027616">
    <property type="component" value="Chromosome I"/>
</dbReference>
<accession>A0A060R6I7</accession>
<dbReference type="InterPro" id="IPR010090">
    <property type="entry name" value="Phage_tape_meas"/>
</dbReference>
<dbReference type="HOGENOM" id="CLU_370813_0_0_10"/>
<organism evidence="4 5">
    <name type="scientific">Mucinivorans hirudinis</name>
    <dbReference type="NCBI Taxonomy" id="1433126"/>
    <lineage>
        <taxon>Bacteria</taxon>
        <taxon>Pseudomonadati</taxon>
        <taxon>Bacteroidota</taxon>
        <taxon>Bacteroidia</taxon>
        <taxon>Bacteroidales</taxon>
        <taxon>Rikenellaceae</taxon>
        <taxon>Mucinivorans</taxon>
    </lineage>
</organism>
<dbReference type="KEGG" id="rbc:BN938_0515"/>
<dbReference type="OrthoDB" id="1061579at2"/>
<keyword evidence="1" id="KW-1188">Viral release from host cell</keyword>